<evidence type="ECO:0000313" key="2">
    <source>
        <dbReference type="Proteomes" id="UP000822476"/>
    </source>
</evidence>
<accession>A0A8S9Z9P5</accession>
<protein>
    <submittedName>
        <fullName evidence="1">Uncharacterized protein</fullName>
    </submittedName>
</protein>
<organism evidence="1 2">
    <name type="scientific">Paragonimus skrjabini miyazakii</name>
    <dbReference type="NCBI Taxonomy" id="59628"/>
    <lineage>
        <taxon>Eukaryota</taxon>
        <taxon>Metazoa</taxon>
        <taxon>Spiralia</taxon>
        <taxon>Lophotrochozoa</taxon>
        <taxon>Platyhelminthes</taxon>
        <taxon>Trematoda</taxon>
        <taxon>Digenea</taxon>
        <taxon>Plagiorchiida</taxon>
        <taxon>Troglotremata</taxon>
        <taxon>Troglotrematidae</taxon>
        <taxon>Paragonimus</taxon>
    </lineage>
</organism>
<proteinExistence type="predicted"/>
<comment type="caution">
    <text evidence="1">The sequence shown here is derived from an EMBL/GenBank/DDBJ whole genome shotgun (WGS) entry which is preliminary data.</text>
</comment>
<name>A0A8S9Z9P5_9TREM</name>
<sequence length="47" mass="5567">MGVTAHRLCLLHLRGFSGWRNKFTPKYFSFAYRLICRRSALIIPRLV</sequence>
<reference evidence="1" key="1">
    <citation type="submission" date="2019-07" db="EMBL/GenBank/DDBJ databases">
        <title>Annotation for the trematode Paragonimus miyazaki's.</title>
        <authorList>
            <person name="Choi Y.-J."/>
        </authorList>
    </citation>
    <scope>NUCLEOTIDE SEQUENCE</scope>
    <source>
        <strain evidence="1">Japan</strain>
    </source>
</reference>
<dbReference type="Proteomes" id="UP000822476">
    <property type="component" value="Unassembled WGS sequence"/>
</dbReference>
<dbReference type="AlphaFoldDB" id="A0A8S9Z9P5"/>
<keyword evidence="2" id="KW-1185">Reference proteome</keyword>
<gene>
    <name evidence="1" type="ORF">EG68_00803</name>
</gene>
<evidence type="ECO:0000313" key="1">
    <source>
        <dbReference type="EMBL" id="KAF7261951.1"/>
    </source>
</evidence>
<dbReference type="EMBL" id="JTDE01000215">
    <property type="protein sequence ID" value="KAF7261951.1"/>
    <property type="molecule type" value="Genomic_DNA"/>
</dbReference>